<keyword evidence="1" id="KW-0175">Coiled coil</keyword>
<keyword evidence="3" id="KW-1185">Reference proteome</keyword>
<dbReference type="EMBL" id="FNJM01000013">
    <property type="protein sequence ID" value="SDP70384.1"/>
    <property type="molecule type" value="Genomic_DNA"/>
</dbReference>
<evidence type="ECO:0000256" key="1">
    <source>
        <dbReference type="SAM" id="Coils"/>
    </source>
</evidence>
<dbReference type="RefSeq" id="WP_089971860.1">
    <property type="nucleotide sequence ID" value="NZ_FNJM01000013.1"/>
</dbReference>
<dbReference type="Proteomes" id="UP000198597">
    <property type="component" value="Unassembled WGS sequence"/>
</dbReference>
<dbReference type="AlphaFoldDB" id="A0A1H0UVY3"/>
<accession>A0A1H0UVY3</accession>
<evidence type="ECO:0000313" key="2">
    <source>
        <dbReference type="EMBL" id="SDP70384.1"/>
    </source>
</evidence>
<protein>
    <submittedName>
        <fullName evidence="2">Uncharacterized protein</fullName>
    </submittedName>
</protein>
<gene>
    <name evidence="2" type="ORF">SAMN04488529_1136</name>
</gene>
<reference evidence="2 3" key="1">
    <citation type="submission" date="2016-10" db="EMBL/GenBank/DDBJ databases">
        <authorList>
            <person name="de Groot N.N."/>
        </authorList>
    </citation>
    <scope>NUCLEOTIDE SEQUENCE [LARGE SCALE GENOMIC DNA]</scope>
    <source>
        <strain evidence="2 3">DSM 12272</strain>
    </source>
</reference>
<dbReference type="OrthoDB" id="1904693at2"/>
<feature type="coiled-coil region" evidence="1">
    <location>
        <begin position="76"/>
        <end position="103"/>
    </location>
</feature>
<evidence type="ECO:0000313" key="3">
    <source>
        <dbReference type="Proteomes" id="UP000198597"/>
    </source>
</evidence>
<proteinExistence type="predicted"/>
<organism evidence="2 3">
    <name type="scientific">Clostridium gasigenes</name>
    <dbReference type="NCBI Taxonomy" id="94869"/>
    <lineage>
        <taxon>Bacteria</taxon>
        <taxon>Bacillati</taxon>
        <taxon>Bacillota</taxon>
        <taxon>Clostridia</taxon>
        <taxon>Eubacteriales</taxon>
        <taxon>Clostridiaceae</taxon>
        <taxon>Clostridium</taxon>
    </lineage>
</organism>
<sequence length="178" mass="20979">MPRKVNRLIIFVILITLTMTNITYAQVITNRQAPYGPKVEDLKNKEDIVQNLEEIKRIRANLTVVNITENSTLEELKSIDKDLENYIQQFNAIKRNLENHKLSYKDSFSDVFFSDQILFVADSFIISVRQQQNLVRTLENNKEDAKKLFYSSYLIPIYYYLTLGDQMISYIENYFVLS</sequence>
<name>A0A1H0UVY3_9CLOT</name>